<dbReference type="GO" id="GO:0008889">
    <property type="term" value="F:glycerophosphodiester phosphodiesterase activity"/>
    <property type="evidence" value="ECO:0007669"/>
    <property type="project" value="UniProtKB-EC"/>
</dbReference>
<dbReference type="EMBL" id="CP017150">
    <property type="protein sequence ID" value="AOP54797.1"/>
    <property type="molecule type" value="Genomic_DNA"/>
</dbReference>
<gene>
    <name evidence="1" type="ORF">BLSMQ_3095</name>
</gene>
<dbReference type="EC" id="3.1.4.46" evidence="1"/>
<keyword evidence="1" id="KW-0378">Hydrolase</keyword>
<name>A0A1D7W6V7_BREAU</name>
<accession>A0A1D7W6V7</accession>
<dbReference type="RefSeq" id="WP_236850494.1">
    <property type="nucleotide sequence ID" value="NZ_CP017150.1"/>
</dbReference>
<protein>
    <submittedName>
        <fullName evidence="1">Glycerophosphoryl diester phosphodiesterase</fullName>
        <ecNumber evidence="1">3.1.4.46</ecNumber>
    </submittedName>
</protein>
<sequence>MGPSFKLPNQDLRTLINAGLKVVPYTMPTAGDGHRLPHGVAGFFTNDAWTN</sequence>
<dbReference type="KEGG" id="blin:BLSMQ_3095"/>
<reference evidence="2" key="1">
    <citation type="submission" date="2016-09" db="EMBL/GenBank/DDBJ databases">
        <title>Complete Genome Sequence of Brevibacterium linens SMQ-1335.</title>
        <authorList>
            <person name="de Melo A.G."/>
            <person name="Labrie S.J."/>
            <person name="Dumaresq J."/>
            <person name="Roberts R.J."/>
            <person name="Tremblay D.M."/>
            <person name="Moineau S."/>
        </authorList>
    </citation>
    <scope>NUCLEOTIDE SEQUENCE [LARGE SCALE GENOMIC DNA]</scope>
    <source>
        <strain evidence="2">SMQ-1335</strain>
    </source>
</reference>
<evidence type="ECO:0000313" key="1">
    <source>
        <dbReference type="EMBL" id="AOP54797.1"/>
    </source>
</evidence>
<organism evidence="1 2">
    <name type="scientific">Brevibacterium aurantiacum</name>
    <dbReference type="NCBI Taxonomy" id="273384"/>
    <lineage>
        <taxon>Bacteria</taxon>
        <taxon>Bacillati</taxon>
        <taxon>Actinomycetota</taxon>
        <taxon>Actinomycetes</taxon>
        <taxon>Micrococcales</taxon>
        <taxon>Brevibacteriaceae</taxon>
        <taxon>Brevibacterium</taxon>
    </lineage>
</organism>
<proteinExistence type="predicted"/>
<dbReference type="AlphaFoldDB" id="A0A1D7W6V7"/>
<evidence type="ECO:0000313" key="2">
    <source>
        <dbReference type="Proteomes" id="UP000094793"/>
    </source>
</evidence>
<dbReference type="Proteomes" id="UP000094793">
    <property type="component" value="Chromosome"/>
</dbReference>